<name>A0A5N4A3J6_PHOPY</name>
<sequence>MLFAILLGLTIARTETANLPSYFPKCYQDDPKINECFVNAANSLNQYVRKGIPEIGLRPLDPFVAPPFTMTLESPITDYNATLRGFTFERLFNYQFISAEIRPKDGVVGGKLILPDLDLKSNYTVEGHIINLPLQGGGYFKIANSKIVCDFLTSGWQEKKNCNGINLEITCKIEDLKVNITGLANDMVGTLLNLSSQLVASELSPAYTNIFRPFLKSFLTRMCRKHEFDDLFPLTP</sequence>
<dbReference type="InterPro" id="IPR038606">
    <property type="entry name" value="To_sf"/>
</dbReference>
<evidence type="ECO:0000313" key="2">
    <source>
        <dbReference type="EMBL" id="KAB0791839.1"/>
    </source>
</evidence>
<organism evidence="2 3">
    <name type="scientific">Photinus pyralis</name>
    <name type="common">Common eastern firefly</name>
    <name type="synonym">Lampyris pyralis</name>
    <dbReference type="NCBI Taxonomy" id="7054"/>
    <lineage>
        <taxon>Eukaryota</taxon>
        <taxon>Metazoa</taxon>
        <taxon>Ecdysozoa</taxon>
        <taxon>Arthropoda</taxon>
        <taxon>Hexapoda</taxon>
        <taxon>Insecta</taxon>
        <taxon>Pterygota</taxon>
        <taxon>Neoptera</taxon>
        <taxon>Endopterygota</taxon>
        <taxon>Coleoptera</taxon>
        <taxon>Polyphaga</taxon>
        <taxon>Elateriformia</taxon>
        <taxon>Elateroidea</taxon>
        <taxon>Lampyridae</taxon>
        <taxon>Lampyrinae</taxon>
        <taxon>Photinus</taxon>
    </lineage>
</organism>
<reference evidence="2 3" key="1">
    <citation type="journal article" date="2018" name="Elife">
        <title>Firefly genomes illuminate parallel origins of bioluminescence in beetles.</title>
        <authorList>
            <person name="Fallon T.R."/>
            <person name="Lower S.E."/>
            <person name="Chang C.H."/>
            <person name="Bessho-Uehara M."/>
            <person name="Martin G.J."/>
            <person name="Bewick A.J."/>
            <person name="Behringer M."/>
            <person name="Debat H.J."/>
            <person name="Wong I."/>
            <person name="Day J.C."/>
            <person name="Suvorov A."/>
            <person name="Silva C.J."/>
            <person name="Stanger-Hall K.F."/>
            <person name="Hall D.W."/>
            <person name="Schmitz R.J."/>
            <person name="Nelson D.R."/>
            <person name="Lewis S.M."/>
            <person name="Shigenobu S."/>
            <person name="Bybee S.M."/>
            <person name="Larracuente A.M."/>
            <person name="Oba Y."/>
            <person name="Weng J.K."/>
        </authorList>
    </citation>
    <scope>NUCLEOTIDE SEQUENCE [LARGE SCALE GENOMIC DNA]</scope>
    <source>
        <strain evidence="2">1611_PpyrPB1</strain>
        <tissue evidence="2">Whole body</tissue>
    </source>
</reference>
<proteinExistence type="predicted"/>
<dbReference type="PANTHER" id="PTHR11008">
    <property type="entry name" value="PROTEIN TAKEOUT-LIKE PROTEIN"/>
    <property type="match status" value="1"/>
</dbReference>
<evidence type="ECO:0000256" key="1">
    <source>
        <dbReference type="SAM" id="SignalP"/>
    </source>
</evidence>
<dbReference type="Gene3D" id="3.15.10.30">
    <property type="entry name" value="Haemolymph juvenile hormone binding protein"/>
    <property type="match status" value="1"/>
</dbReference>
<evidence type="ECO:0000313" key="3">
    <source>
        <dbReference type="Proteomes" id="UP000327044"/>
    </source>
</evidence>
<accession>A0A5N4A3J6</accession>
<dbReference type="GO" id="GO:0005615">
    <property type="term" value="C:extracellular space"/>
    <property type="evidence" value="ECO:0007669"/>
    <property type="project" value="TreeGrafter"/>
</dbReference>
<dbReference type="InterPro" id="IPR010562">
    <property type="entry name" value="Haemolymph_juvenile_hormone-bd"/>
</dbReference>
<feature type="signal peptide" evidence="1">
    <location>
        <begin position="1"/>
        <end position="16"/>
    </location>
</feature>
<dbReference type="PANTHER" id="PTHR11008:SF32">
    <property type="entry name" value="CIRCADIAN CLOCK-CONTROLLED PROTEIN DAYWAKE-RELATED"/>
    <property type="match status" value="1"/>
</dbReference>
<dbReference type="Proteomes" id="UP000327044">
    <property type="component" value="Unassembled WGS sequence"/>
</dbReference>
<dbReference type="EMBL" id="VVIM01000011">
    <property type="protein sequence ID" value="KAB0791839.1"/>
    <property type="molecule type" value="Genomic_DNA"/>
</dbReference>
<feature type="chain" id="PRO_5024288383" evidence="1">
    <location>
        <begin position="17"/>
        <end position="236"/>
    </location>
</feature>
<dbReference type="AlphaFoldDB" id="A0A5N4A3J6"/>
<keyword evidence="3" id="KW-1185">Reference proteome</keyword>
<keyword evidence="1" id="KW-0732">Signal</keyword>
<protein>
    <submittedName>
        <fullName evidence="2">Uncharacterized protein</fullName>
    </submittedName>
</protein>
<dbReference type="SMART" id="SM00700">
    <property type="entry name" value="JHBP"/>
    <property type="match status" value="1"/>
</dbReference>
<dbReference type="InParanoid" id="A0A5N4A3J6"/>
<comment type="caution">
    <text evidence="2">The sequence shown here is derived from an EMBL/GenBank/DDBJ whole genome shotgun (WGS) entry which is preliminary data.</text>
</comment>
<dbReference type="Pfam" id="PF06585">
    <property type="entry name" value="JHBP"/>
    <property type="match status" value="1"/>
</dbReference>
<gene>
    <name evidence="2" type="ORF">PPYR_03639</name>
</gene>